<dbReference type="FunFam" id="3.20.20.120:FF:000007">
    <property type="entry name" value="Mitochondrial enolase superfamily member 1"/>
    <property type="match status" value="1"/>
</dbReference>
<dbReference type="PROSITE" id="PS00909">
    <property type="entry name" value="MR_MLE_2"/>
    <property type="match status" value="1"/>
</dbReference>
<comment type="cofactor">
    <cofactor evidence="1">
        <name>Mg(2+)</name>
        <dbReference type="ChEBI" id="CHEBI:18420"/>
    </cofactor>
</comment>
<dbReference type="PANTHER" id="PTHR13794:SF58">
    <property type="entry name" value="MITOCHONDRIAL ENOLASE SUPERFAMILY MEMBER 1"/>
    <property type="match status" value="1"/>
</dbReference>
<dbReference type="InterPro" id="IPR029065">
    <property type="entry name" value="Enolase_C-like"/>
</dbReference>
<dbReference type="Gene3D" id="3.30.390.10">
    <property type="entry name" value="Enolase-like, N-terminal domain"/>
    <property type="match status" value="1"/>
</dbReference>
<dbReference type="SFLD" id="SFLDG00179">
    <property type="entry name" value="mandelate_racemase"/>
    <property type="match status" value="1"/>
</dbReference>
<dbReference type="InterPro" id="IPR034610">
    <property type="entry name" value="L-fuconate_dehydratase"/>
</dbReference>
<dbReference type="Pfam" id="PF13378">
    <property type="entry name" value="MR_MLE_C"/>
    <property type="match status" value="1"/>
</dbReference>
<protein>
    <submittedName>
        <fullName evidence="6">L-rhamnonate dehydratase</fullName>
        <ecNumber evidence="6">4.2.1.90</ecNumber>
    </submittedName>
</protein>
<sequence>MAITIKDISVKDIRFPTSRNLDGSDAMNAISDYSATYVTLISDHPENLKGYGLTFTIGRGNDLCVSAVKSLAELFVVGRTLEDITANFGQFWHELVSGDCQLRWVGPEKGVIHLATAAIINALWDLWARSQNKTVWKMLVDMSPEELVRCIDFTYIEDVLTPEEAITLLRRVESGKAQREKEMLETGFPGYTTAAGWLGYSEEKMRQLARQAVADGWTHLKQKVGADLEQDIRRATILREELGWERKLMMDANQIWGVDEAVTAMRKLAKFDPLWIEEPTSPDDILGHAAIKARIGDIGIATGEHAHNRVMFKQFFQSGSMDFCQLDPARLGGLNEVLAVVLMAAKFGVPVCPHGGGVGLCQYSLNIVLFDYIAVSASLENRVLEYVDHLHENFEEPLVIKRGRYYPLMQPGYGVKMKPDTLTNYSWPDGQEWLR</sequence>
<dbReference type="InterPro" id="IPR029017">
    <property type="entry name" value="Enolase-like_N"/>
</dbReference>
<evidence type="ECO:0000256" key="2">
    <source>
        <dbReference type="ARBA" id="ARBA00022723"/>
    </source>
</evidence>
<keyword evidence="3" id="KW-0460">Magnesium</keyword>
<dbReference type="GO" id="GO:0050032">
    <property type="term" value="F:L-rhamnonate dehydratase activity"/>
    <property type="evidence" value="ECO:0007669"/>
    <property type="project" value="UniProtKB-EC"/>
</dbReference>
<evidence type="ECO:0000256" key="1">
    <source>
        <dbReference type="ARBA" id="ARBA00001946"/>
    </source>
</evidence>
<dbReference type="AlphaFoldDB" id="A0A3P8JRC4"/>
<dbReference type="KEGG" id="rtg:NCTC13098_06018"/>
<dbReference type="Gene3D" id="3.20.20.120">
    <property type="entry name" value="Enolase-like C-terminal domain"/>
    <property type="match status" value="1"/>
</dbReference>
<organism evidence="6 7">
    <name type="scientific">Raoultella terrigena</name>
    <name type="common">Klebsiella terrigena</name>
    <dbReference type="NCBI Taxonomy" id="577"/>
    <lineage>
        <taxon>Bacteria</taxon>
        <taxon>Pseudomonadati</taxon>
        <taxon>Pseudomonadota</taxon>
        <taxon>Gammaproteobacteria</taxon>
        <taxon>Enterobacterales</taxon>
        <taxon>Enterobacteriaceae</taxon>
        <taxon>Klebsiella/Raoultella group</taxon>
        <taxon>Raoultella</taxon>
    </lineage>
</organism>
<dbReference type="InterPro" id="IPR046945">
    <property type="entry name" value="RHMD-like"/>
</dbReference>
<dbReference type="PANTHER" id="PTHR13794">
    <property type="entry name" value="ENOLASE SUPERFAMILY, MANDELATE RACEMASE"/>
    <property type="match status" value="1"/>
</dbReference>
<name>A0A3P8JRC4_RAOTE</name>
<accession>A0A3P8JRC4</accession>
<evidence type="ECO:0000313" key="6">
    <source>
        <dbReference type="EMBL" id="VDR29608.1"/>
    </source>
</evidence>
<evidence type="ECO:0000313" key="7">
    <source>
        <dbReference type="Proteomes" id="UP000274346"/>
    </source>
</evidence>
<dbReference type="GO" id="GO:0016052">
    <property type="term" value="P:carbohydrate catabolic process"/>
    <property type="evidence" value="ECO:0007669"/>
    <property type="project" value="InterPro"/>
</dbReference>
<gene>
    <name evidence="6" type="primary">rhmD_3</name>
    <name evidence="6" type="ORF">NCTC13098_06018</name>
</gene>
<dbReference type="GO" id="GO:0000287">
    <property type="term" value="F:magnesium ion binding"/>
    <property type="evidence" value="ECO:0007669"/>
    <property type="project" value="TreeGrafter"/>
</dbReference>
<proteinExistence type="predicted"/>
<dbReference type="InterPro" id="IPR013342">
    <property type="entry name" value="Mandelate_racemase_C"/>
</dbReference>
<dbReference type="Proteomes" id="UP000274346">
    <property type="component" value="Chromosome"/>
</dbReference>
<dbReference type="EMBL" id="LR131271">
    <property type="protein sequence ID" value="VDR29608.1"/>
    <property type="molecule type" value="Genomic_DNA"/>
</dbReference>
<feature type="domain" description="Mandelate racemase/muconate lactonizing enzyme C-terminal" evidence="5">
    <location>
        <begin position="202"/>
        <end position="298"/>
    </location>
</feature>
<dbReference type="SFLD" id="SFLDF00111">
    <property type="entry name" value="L-fuconate_dehydratase"/>
    <property type="match status" value="1"/>
</dbReference>
<dbReference type="EC" id="4.2.1.90" evidence="6"/>
<dbReference type="SUPFAM" id="SSF54826">
    <property type="entry name" value="Enolase N-terminal domain-like"/>
    <property type="match status" value="1"/>
</dbReference>
<dbReference type="SFLD" id="SFLDS00001">
    <property type="entry name" value="Enolase"/>
    <property type="match status" value="1"/>
</dbReference>
<evidence type="ECO:0000259" key="5">
    <source>
        <dbReference type="SMART" id="SM00922"/>
    </source>
</evidence>
<keyword evidence="2" id="KW-0479">Metal-binding</keyword>
<dbReference type="GO" id="GO:0009063">
    <property type="term" value="P:amino acid catabolic process"/>
    <property type="evidence" value="ECO:0007669"/>
    <property type="project" value="InterPro"/>
</dbReference>
<keyword evidence="4 6" id="KW-0456">Lyase</keyword>
<dbReference type="InterPro" id="IPR018110">
    <property type="entry name" value="Mandel_Rmase/mucon_lact_enz_CS"/>
</dbReference>
<dbReference type="SUPFAM" id="SSF51604">
    <property type="entry name" value="Enolase C-terminal domain-like"/>
    <property type="match status" value="1"/>
</dbReference>
<evidence type="ECO:0000256" key="4">
    <source>
        <dbReference type="ARBA" id="ARBA00023239"/>
    </source>
</evidence>
<dbReference type="GO" id="GO:0050023">
    <property type="term" value="F:L-fuconate dehydratase activity"/>
    <property type="evidence" value="ECO:0007669"/>
    <property type="project" value="InterPro"/>
</dbReference>
<dbReference type="SMART" id="SM00922">
    <property type="entry name" value="MR_MLE"/>
    <property type="match status" value="1"/>
</dbReference>
<dbReference type="InterPro" id="IPR036849">
    <property type="entry name" value="Enolase-like_C_sf"/>
</dbReference>
<reference evidence="6 7" key="1">
    <citation type="submission" date="2018-12" db="EMBL/GenBank/DDBJ databases">
        <authorList>
            <consortium name="Pathogen Informatics"/>
        </authorList>
    </citation>
    <scope>NUCLEOTIDE SEQUENCE [LARGE SCALE GENOMIC DNA]</scope>
    <source>
        <strain evidence="6 7">NCTC13098</strain>
    </source>
</reference>
<evidence type="ECO:0000256" key="3">
    <source>
        <dbReference type="ARBA" id="ARBA00022842"/>
    </source>
</evidence>